<dbReference type="GO" id="GO:0044781">
    <property type="term" value="P:bacterial-type flagellum organization"/>
    <property type="evidence" value="ECO:0007669"/>
    <property type="project" value="UniProtKB-KW"/>
</dbReference>
<keyword evidence="6" id="KW-0282">Flagellum</keyword>
<name>A0A562BVS8_9BURK</name>
<keyword evidence="6" id="KW-0966">Cell projection</keyword>
<keyword evidence="3" id="KW-1005">Bacterial flagellum biogenesis</keyword>
<protein>
    <recommendedName>
        <fullName evidence="5">Flagellar protein FliT</fullName>
    </recommendedName>
</protein>
<evidence type="ECO:0000256" key="3">
    <source>
        <dbReference type="ARBA" id="ARBA00022795"/>
    </source>
</evidence>
<gene>
    <name evidence="6" type="ORF">L602_000100002370</name>
</gene>
<evidence type="ECO:0000256" key="4">
    <source>
        <dbReference type="ARBA" id="ARBA00023186"/>
    </source>
</evidence>
<comment type="caution">
    <text evidence="6">The sequence shown here is derived from an EMBL/GenBank/DDBJ whole genome shotgun (WGS) entry which is preliminary data.</text>
</comment>
<dbReference type="InterPro" id="IPR008622">
    <property type="entry name" value="FliT"/>
</dbReference>
<proteinExistence type="predicted"/>
<organism evidence="6 7">
    <name type="scientific">Cupriavidus gilardii J11</name>
    <dbReference type="NCBI Taxonomy" id="936133"/>
    <lineage>
        <taxon>Bacteria</taxon>
        <taxon>Pseudomonadati</taxon>
        <taxon>Pseudomonadota</taxon>
        <taxon>Betaproteobacteria</taxon>
        <taxon>Burkholderiales</taxon>
        <taxon>Burkholderiaceae</taxon>
        <taxon>Cupriavidus</taxon>
    </lineage>
</organism>
<keyword evidence="4" id="KW-0143">Chaperone</keyword>
<dbReference type="Proteomes" id="UP000318141">
    <property type="component" value="Unassembled WGS sequence"/>
</dbReference>
<evidence type="ECO:0000256" key="2">
    <source>
        <dbReference type="ARBA" id="ARBA00022490"/>
    </source>
</evidence>
<dbReference type="Gene3D" id="1.20.58.380">
    <property type="entry name" value="Flagellar protein flit"/>
    <property type="match status" value="1"/>
</dbReference>
<keyword evidence="6" id="KW-0969">Cilium</keyword>
<accession>A0A562BVS8</accession>
<reference evidence="6 7" key="1">
    <citation type="submission" date="2019-07" db="EMBL/GenBank/DDBJ databases">
        <title>Genome sequencing of lignin-degrading bacterial isolates.</title>
        <authorList>
            <person name="Gladden J."/>
        </authorList>
    </citation>
    <scope>NUCLEOTIDE SEQUENCE [LARGE SCALE GENOMIC DNA]</scope>
    <source>
        <strain evidence="6 7">J11</strain>
    </source>
</reference>
<evidence type="ECO:0000313" key="7">
    <source>
        <dbReference type="Proteomes" id="UP000318141"/>
    </source>
</evidence>
<dbReference type="AlphaFoldDB" id="A0A562BVS8"/>
<evidence type="ECO:0000256" key="5">
    <source>
        <dbReference type="ARBA" id="ARBA00093797"/>
    </source>
</evidence>
<dbReference type="Pfam" id="PF05400">
    <property type="entry name" value="FliT"/>
    <property type="match status" value="1"/>
</dbReference>
<evidence type="ECO:0000256" key="1">
    <source>
        <dbReference type="ARBA" id="ARBA00004514"/>
    </source>
</evidence>
<dbReference type="EMBL" id="VLJN01000001">
    <property type="protein sequence ID" value="TWG89347.1"/>
    <property type="molecule type" value="Genomic_DNA"/>
</dbReference>
<keyword evidence="7" id="KW-1185">Reference proteome</keyword>
<evidence type="ECO:0000313" key="6">
    <source>
        <dbReference type="EMBL" id="TWG89347.1"/>
    </source>
</evidence>
<sequence>MRAEVSPTVLSYEELLVLSEQMLEAAEAANWTAFEDLQRVYLAVVDRLRVLEHNVPVTADERMRRHELLDRILSYDARIRDLMLPHLSRLGRLLGDSRRRQDLSRAYGAVV</sequence>
<comment type="subcellular location">
    <subcellularLocation>
        <location evidence="1">Cytoplasm</location>
        <location evidence="1">Cytosol</location>
    </subcellularLocation>
</comment>
<keyword evidence="2" id="KW-0963">Cytoplasm</keyword>